<dbReference type="RefSeq" id="WP_251917667.1">
    <property type="nucleotide sequence ID" value="NZ_JAMRXG010000020.1"/>
</dbReference>
<dbReference type="AlphaFoldDB" id="A0A9X2ED75"/>
<evidence type="ECO:0000259" key="2">
    <source>
        <dbReference type="Pfam" id="PF23275"/>
    </source>
</evidence>
<reference evidence="3" key="1">
    <citation type="submission" date="2022-06" db="EMBL/GenBank/DDBJ databases">
        <title>Novel species in genus nocardia.</title>
        <authorList>
            <person name="Li F."/>
        </authorList>
    </citation>
    <scope>NUCLEOTIDE SEQUENCE</scope>
    <source>
        <strain evidence="3">CDC141</strain>
    </source>
</reference>
<evidence type="ECO:0000313" key="4">
    <source>
        <dbReference type="Proteomes" id="UP001139157"/>
    </source>
</evidence>
<dbReference type="InterPro" id="IPR057037">
    <property type="entry name" value="TPR_rep_actino"/>
</dbReference>
<dbReference type="Pfam" id="PF23275">
    <property type="entry name" value="TPR_23"/>
    <property type="match status" value="1"/>
</dbReference>
<keyword evidence="4" id="KW-1185">Reference proteome</keyword>
<evidence type="ECO:0000313" key="3">
    <source>
        <dbReference type="EMBL" id="MCM6778191.1"/>
    </source>
</evidence>
<proteinExistence type="predicted"/>
<dbReference type="Proteomes" id="UP001139157">
    <property type="component" value="Unassembled WGS sequence"/>
</dbReference>
<gene>
    <name evidence="3" type="ORF">NDR86_32365</name>
</gene>
<organism evidence="3 4">
    <name type="scientific">Nocardia pulmonis</name>
    <dbReference type="NCBI Taxonomy" id="2951408"/>
    <lineage>
        <taxon>Bacteria</taxon>
        <taxon>Bacillati</taxon>
        <taxon>Actinomycetota</taxon>
        <taxon>Actinomycetes</taxon>
        <taxon>Mycobacteriales</taxon>
        <taxon>Nocardiaceae</taxon>
        <taxon>Nocardia</taxon>
    </lineage>
</organism>
<comment type="caution">
    <text evidence="3">The sequence shown here is derived from an EMBL/GenBank/DDBJ whole genome shotgun (WGS) entry which is preliminary data.</text>
</comment>
<sequence>MPNSKGVPTPREVEKWNFNALNDWAGVVRAANTTFKEQIDKARNHFGDLGSVWSGAAHDAAYERVDEDYNQARKVFYEIDDMPGMLEQAGSGLTSFKQVVLDKIADAAALGLWVDDAWQIPDNSDVERSVIDDHQAAVRAAFQALLDEIARYKQTLVSNAELIRAAGDLFGSNINVDEAASQGGRLGGQDGRAVADAVRNHDDRALADIVDNMPNYVLTDQERQALANGQEVSTVPAGVQDYYREFYRSAGKDGVLALNDYLAAQEKTGNPVAAAQRDNLANGLMMVSNDKVVSRGPDGKIVAQGGYQNLPPDIRELVSGRAEEHIDPDATPFDVRDRFVDQARFADLLGEANPGYTPGKEFGIELGRQGASITNYLDQVDKNMHGYMPTGFQEGDRDLMERSAQQYLTAAGRNHDASHALLTGEGVTTDPSGGALGDRFHPQKYDPKEFANTIFNHEWGDDGKAAAGLYSWAGDLTHDQGPTGEKAREIAEVLPKYLAPVDSHSTLLGGDGKPITNGEGPSVFQNSAESFAKNPELATGLAKVLAPNLDAFAGYHAQTGIENNQLQLGREDARRLLFLSCMSDPGTMYLETSRQAYDAAVLDRIAQGQDPKPFDTALMLANVDAHVSLAERNAAIYKDAAEVDGRNTHEQELYDTRQKGWDFAKSLVSGGIEEATNKVPGGAIVQSIIGDMADKGMDKAIEAWDPEPTPGKMQFPSAEAIQNDGYNSFESALVEATKDNPLPQDKFDQYRRDYSGAYNDVVPNVLVTDANDLEKLVTGGVGAPRSKEDK</sequence>
<evidence type="ECO:0000256" key="1">
    <source>
        <dbReference type="SAM" id="MobiDB-lite"/>
    </source>
</evidence>
<dbReference type="InterPro" id="IPR036689">
    <property type="entry name" value="ESAT-6-like_sf"/>
</dbReference>
<feature type="domain" description="TPR repeat" evidence="2">
    <location>
        <begin position="216"/>
        <end position="472"/>
    </location>
</feature>
<protein>
    <recommendedName>
        <fullName evidence="2">TPR repeat domain-containing protein</fullName>
    </recommendedName>
</protein>
<dbReference type="EMBL" id="JAMRXG010000020">
    <property type="protein sequence ID" value="MCM6778191.1"/>
    <property type="molecule type" value="Genomic_DNA"/>
</dbReference>
<dbReference type="Gene3D" id="1.10.287.1060">
    <property type="entry name" value="ESAT-6-like"/>
    <property type="match status" value="1"/>
</dbReference>
<feature type="region of interest" description="Disordered" evidence="1">
    <location>
        <begin position="423"/>
        <end position="443"/>
    </location>
</feature>
<dbReference type="SUPFAM" id="SSF140453">
    <property type="entry name" value="EsxAB dimer-like"/>
    <property type="match status" value="1"/>
</dbReference>
<accession>A0A9X2ED75</accession>
<name>A0A9X2ED75_9NOCA</name>